<comment type="caution">
    <text evidence="1">The sequence shown here is derived from an EMBL/GenBank/DDBJ whole genome shotgun (WGS) entry which is preliminary data.</text>
</comment>
<dbReference type="RefSeq" id="WP_354199016.1">
    <property type="nucleotide sequence ID" value="NZ_JBEPML010000023.1"/>
</dbReference>
<name>A0ABV2N697_9HYPH</name>
<proteinExistence type="predicted"/>
<reference evidence="1 2" key="1">
    <citation type="submission" date="2024-06" db="EMBL/GenBank/DDBJ databases">
        <title>Genomic Encyclopedia of Type Strains, Phase IV (KMG-IV): sequencing the most valuable type-strain genomes for metagenomic binning, comparative biology and taxonomic classification.</title>
        <authorList>
            <person name="Goeker M."/>
        </authorList>
    </citation>
    <scope>NUCLEOTIDE SEQUENCE [LARGE SCALE GENOMIC DNA]</scope>
    <source>
        <strain evidence="1 2">DSM 27865</strain>
    </source>
</reference>
<evidence type="ECO:0000313" key="1">
    <source>
        <dbReference type="EMBL" id="MET3794342.1"/>
    </source>
</evidence>
<organism evidence="1 2">
    <name type="scientific">Aquamicrobium terrae</name>
    <dbReference type="NCBI Taxonomy" id="1324945"/>
    <lineage>
        <taxon>Bacteria</taxon>
        <taxon>Pseudomonadati</taxon>
        <taxon>Pseudomonadota</taxon>
        <taxon>Alphaproteobacteria</taxon>
        <taxon>Hyphomicrobiales</taxon>
        <taxon>Phyllobacteriaceae</taxon>
        <taxon>Aquamicrobium</taxon>
    </lineage>
</organism>
<evidence type="ECO:0000313" key="2">
    <source>
        <dbReference type="Proteomes" id="UP001549076"/>
    </source>
</evidence>
<sequence length="137" mass="14606">MTQHRIHFSELLDVGRPDNVGRAFAIYKALMAENAGEDPPAETFQLSVSPEYGATRLWLYDAGGGDPQLVITFVTRCARALGLTGAWSMQWAGVASRPVVDGFSGGAHILDLASGQTIAWMSTGRWLADLSPAGGAR</sequence>
<protein>
    <submittedName>
        <fullName evidence="1">Uncharacterized protein</fullName>
    </submittedName>
</protein>
<dbReference type="Proteomes" id="UP001549076">
    <property type="component" value="Unassembled WGS sequence"/>
</dbReference>
<gene>
    <name evidence="1" type="ORF">ABID37_004582</name>
</gene>
<keyword evidence="2" id="KW-1185">Reference proteome</keyword>
<accession>A0ABV2N697</accession>
<dbReference type="EMBL" id="JBEPML010000023">
    <property type="protein sequence ID" value="MET3794342.1"/>
    <property type="molecule type" value="Genomic_DNA"/>
</dbReference>